<evidence type="ECO:0000256" key="1">
    <source>
        <dbReference type="SAM" id="MobiDB-lite"/>
    </source>
</evidence>
<gene>
    <name evidence="2" type="ORF">SU7_3194</name>
</gene>
<organism evidence="2 3">
    <name type="scientific">Saccharomyces arboricola (strain H-6 / AS 2.3317 / CBS 10644)</name>
    <name type="common">Yeast</name>
    <dbReference type="NCBI Taxonomy" id="1160507"/>
    <lineage>
        <taxon>Eukaryota</taxon>
        <taxon>Fungi</taxon>
        <taxon>Dikarya</taxon>
        <taxon>Ascomycota</taxon>
        <taxon>Saccharomycotina</taxon>
        <taxon>Saccharomycetes</taxon>
        <taxon>Saccharomycetales</taxon>
        <taxon>Saccharomycetaceae</taxon>
        <taxon>Saccharomyces</taxon>
    </lineage>
</organism>
<accession>J8LI64</accession>
<feature type="region of interest" description="Disordered" evidence="1">
    <location>
        <begin position="562"/>
        <end position="584"/>
    </location>
</feature>
<feature type="region of interest" description="Disordered" evidence="1">
    <location>
        <begin position="525"/>
        <end position="547"/>
    </location>
</feature>
<feature type="region of interest" description="Disordered" evidence="1">
    <location>
        <begin position="612"/>
        <end position="670"/>
    </location>
</feature>
<comment type="caution">
    <text evidence="2">The sequence shown here is derived from an EMBL/GenBank/DDBJ whole genome shotgun (WGS) entry which is preliminary data.</text>
</comment>
<sequence length="731" mass="82895">MISGTPQNDLKACYRNLNFNESGHNLKTINEQGSENQPKKNDNFKPSVAFDTVPSTVGYSSIHDSSEGFKGVPVPSCYTTDEYHDNEPDSFSPNLQYYLRDTFQTSPSLKTRKDNSFESDDPLMKSSKFLKRSTDIRQLFLVSQNGKIVRRDYPSEPVIANEALMVNRVEKNWKNSWRQRKLQINERLTEKKKWFRYPDIIFSEKHMKPLYRGDDTAPYTKEQKRKHRIFQQKIGYPNNPKTILCYLNGKKHTWVALDWTICKIAQDLDHIVIITTLPKLVFNKKKRPKDKAEWASGYQKESINQKLNDIFKYIMHLLKVVKISVKVTLEIVIGKTKKTLLDAINVHTPDFLVIATLKHKRDENLVVYKSRKLTDVFAVSFPIPVFIVPSKRMYSFELNLQRQTNEHFSNKSKNNYTNNQCTDKNNTNSLMSKKNALAGVSSDISIDSYAEDFKMQNYTNKHTNSSEDSITRKLVNVAKNSRKKITGDIKTLHNDEKQKKSTTKGALLMKLDIIITGSLKSSLEIDKMPRKESSQPSHKEQITSFKNSLIGNESKGKIFRKSLIPDSPSQEQDTSKIIEPSSSPTSQIKFATTVKHRDGIAALGKVKNLPDIRHSNSFEKENSSGPSDKSSSTDNSISLRKVKSASTLRKVKTNESSSSTGSRKSSSSFSTVNTFTGGGVGIFKVFKSGSSSENKISSRRNSTGSDVLKSGDCNGKKKKKKKKSLFSFGRL</sequence>
<dbReference type="Proteomes" id="UP000006968">
    <property type="component" value="Chromosome XV"/>
</dbReference>
<dbReference type="AlphaFoldDB" id="J8LI64"/>
<feature type="compositionally biased region" description="Low complexity" evidence="1">
    <location>
        <begin position="654"/>
        <end position="670"/>
    </location>
</feature>
<dbReference type="HOGENOM" id="CLU_012887_0_0_1"/>
<keyword evidence="3" id="KW-1185">Reference proteome</keyword>
<dbReference type="InterPro" id="IPR014729">
    <property type="entry name" value="Rossmann-like_a/b/a_fold"/>
</dbReference>
<protein>
    <submittedName>
        <fullName evidence="2">YOR019W</fullName>
    </submittedName>
</protein>
<dbReference type="SUPFAM" id="SSF52402">
    <property type="entry name" value="Adenine nucleotide alpha hydrolases-like"/>
    <property type="match status" value="1"/>
</dbReference>
<name>J8LI64_SACAR</name>
<feature type="region of interest" description="Disordered" evidence="1">
    <location>
        <begin position="689"/>
        <end position="731"/>
    </location>
</feature>
<reference evidence="2 3" key="1">
    <citation type="journal article" date="2013" name="BMC Genomics">
        <title>High quality de novo sequencing and assembly of the Saccharomyces arboricolus genome.</title>
        <authorList>
            <person name="Liti G."/>
            <person name="Nguyen Ba A.N."/>
            <person name="Blythe M."/>
            <person name="Mueller C.A."/>
            <person name="Bergstroem A."/>
            <person name="Cubillos F.A."/>
            <person name="Dafhnis-Calas F."/>
            <person name="Khoshraftar S."/>
            <person name="Malla S."/>
            <person name="Mehta N."/>
            <person name="Siow C.C."/>
            <person name="Warringer J."/>
            <person name="Moses A.M."/>
            <person name="Louis E.J."/>
            <person name="Nieduszynski C.A."/>
        </authorList>
    </citation>
    <scope>NUCLEOTIDE SEQUENCE [LARGE SCALE GENOMIC DNA]</scope>
    <source>
        <strain evidence="3">H-6 / AS 2.3317 / CBS 10644</strain>
    </source>
</reference>
<evidence type="ECO:0000313" key="3">
    <source>
        <dbReference type="Proteomes" id="UP000006968"/>
    </source>
</evidence>
<dbReference type="Gene3D" id="3.40.50.620">
    <property type="entry name" value="HUPs"/>
    <property type="match status" value="1"/>
</dbReference>
<proteinExistence type="predicted"/>
<feature type="compositionally biased region" description="Low complexity" evidence="1">
    <location>
        <begin position="623"/>
        <end position="638"/>
    </location>
</feature>
<dbReference type="EMBL" id="ALIE01000181">
    <property type="protein sequence ID" value="EJS41737.1"/>
    <property type="molecule type" value="Genomic_DNA"/>
</dbReference>
<dbReference type="OrthoDB" id="843225at2759"/>
<feature type="compositionally biased region" description="Basic and acidic residues" evidence="1">
    <location>
        <begin position="612"/>
        <end position="622"/>
    </location>
</feature>
<feature type="compositionally biased region" description="Low complexity" evidence="1">
    <location>
        <begin position="689"/>
        <end position="702"/>
    </location>
</feature>
<evidence type="ECO:0000313" key="2">
    <source>
        <dbReference type="EMBL" id="EJS41737.1"/>
    </source>
</evidence>
<feature type="compositionally biased region" description="Basic and acidic residues" evidence="1">
    <location>
        <begin position="525"/>
        <end position="541"/>
    </location>
</feature>